<name>A0A9W7D185_9STRA</name>
<dbReference type="Proteomes" id="UP001165121">
    <property type="component" value="Unassembled WGS sequence"/>
</dbReference>
<comment type="caution">
    <text evidence="2">The sequence shown here is derived from an EMBL/GenBank/DDBJ whole genome shotgun (WGS) entry which is preliminary data.</text>
</comment>
<accession>A0A9W7D185</accession>
<gene>
    <name evidence="2" type="ORF">Pfra01_002204100</name>
</gene>
<evidence type="ECO:0000256" key="1">
    <source>
        <dbReference type="SAM" id="MobiDB-lite"/>
    </source>
</evidence>
<proteinExistence type="predicted"/>
<evidence type="ECO:0000313" key="3">
    <source>
        <dbReference type="Proteomes" id="UP001165121"/>
    </source>
</evidence>
<dbReference type="EMBL" id="BSXT01003266">
    <property type="protein sequence ID" value="GMF53355.1"/>
    <property type="molecule type" value="Genomic_DNA"/>
</dbReference>
<sequence>MLHDAGFSFVNLEPSGGRKVRPPIGASRDSQALSDALSLRELLVAEQDAWNLIAEGRSFTVRREDAPFQFLDPGTPEDYQLEEDGDILMLTAVEAEAAPWGPLGEEQDWWESSWPPGPQMRPSLQLQDQPTGYVPVAEYPLATAPTPPVTSVPNEPWVGPQPDETKASSPLRWVPGRSDTSQNDTAVREAHQQITDLQAAMQARDAQEQARLHAYSQFLRDKVADQEMTRSEPRFHKSTIRGPEVEEARRKEAADAEVAALQLRLIQAQEQSTRDTAHVREASHHEIATVTREAERLRIEAIGAAEAVATQAREEEIRRTHPVMTKAKTGEHLVLPREDLPGWTLLLLRHLESDVTMPPGGYQDYSIPGTRLDAQPPRPVSASTMGRGNPLFPGGTDETLRSALTQQATYRVFGGASVGLGDPRSVPVTSTSEVLRQDPQVPYVPQAAPGTTYVPTPRDSGESPGEYRESALGPTDP</sequence>
<organism evidence="2 3">
    <name type="scientific">Phytophthora fragariaefolia</name>
    <dbReference type="NCBI Taxonomy" id="1490495"/>
    <lineage>
        <taxon>Eukaryota</taxon>
        <taxon>Sar</taxon>
        <taxon>Stramenopiles</taxon>
        <taxon>Oomycota</taxon>
        <taxon>Peronosporomycetes</taxon>
        <taxon>Peronosporales</taxon>
        <taxon>Peronosporaceae</taxon>
        <taxon>Phytophthora</taxon>
    </lineage>
</organism>
<reference evidence="2" key="1">
    <citation type="submission" date="2023-04" db="EMBL/GenBank/DDBJ databases">
        <title>Phytophthora fragariaefolia NBRC 109709.</title>
        <authorList>
            <person name="Ichikawa N."/>
            <person name="Sato H."/>
            <person name="Tonouchi N."/>
        </authorList>
    </citation>
    <scope>NUCLEOTIDE SEQUENCE</scope>
    <source>
        <strain evidence="2">NBRC 109709</strain>
    </source>
</reference>
<feature type="compositionally biased region" description="Basic and acidic residues" evidence="1">
    <location>
        <begin position="459"/>
        <end position="469"/>
    </location>
</feature>
<feature type="region of interest" description="Disordered" evidence="1">
    <location>
        <begin position="145"/>
        <end position="182"/>
    </location>
</feature>
<feature type="region of interest" description="Disordered" evidence="1">
    <location>
        <begin position="427"/>
        <end position="477"/>
    </location>
</feature>
<protein>
    <submittedName>
        <fullName evidence="2">Unnamed protein product</fullName>
    </submittedName>
</protein>
<dbReference type="AlphaFoldDB" id="A0A9W7D185"/>
<keyword evidence="3" id="KW-1185">Reference proteome</keyword>
<evidence type="ECO:0000313" key="2">
    <source>
        <dbReference type="EMBL" id="GMF53355.1"/>
    </source>
</evidence>